<keyword evidence="5 9" id="KW-0798">TonB box</keyword>
<keyword evidence="13" id="KW-0675">Receptor</keyword>
<dbReference type="InterPro" id="IPR000531">
    <property type="entry name" value="Beta-barrel_TonB"/>
</dbReference>
<sequence>MKKIIFLSFYILCFANLAAQQRNLSSLKGHVLDIDTEEHLPGVTVFIENTQFAVITDETGHFSMDNIPEGTYIIMTQYIGYAPLKQEVVISRSSARNVSLYIKPESQLLGEVSVTASARALNRQMSPVVVNQLTTKTFEATNSNSLSQGLNYMPGLRVETNCQNCGTQEVRINGLEGQYSQILIDGQPVFSSLSKMYGLEQLPTNMIEQVDVVRGGGSVLYGANAIGGVIDIITKEPEKNSYQAKYNLSLIDGKSVDNILSLNSSFIDRSKKSGISIFANMRNRNPWDANGDGFSEIGKNRASSIGFRSYSKPSLHDKITLEYHYISEYRRGGDNLSRPPHEALIAETTDYRIHSGGIGYIHFSKDNKQKLTTNISVQKTGRDSYYGGGYDPDGYGNTSELALTGTVRYELNIDKLLFMPAKFTAGFTQEYTNLHDTIHSRNIKQIINISSLYLQNEWRDDNLSLIVGLRGDKHNKLNNINIIPRGSIRYRIGENTNLRAAYSMGYRAPEIIASDLDIPVIGGSATITRLGDDLKREYSNAVNGGIDFSLYNSKVYSYFLVEGFYTKINRVFILEETGEDAQGNVIMTRKNGDAAYVYGVNLETTIQPVNWLEVQGGFTWQKSRYTEPVRWSLEEYVEPVKKMLRSPDTYGFISATATPKSNYSISLSGVYTGSMLTPHFAGAEGVTRDETVKTKSFFDTTLKLSYSFTVNSTNRIEINGGVQNMFNQIQKDYDKGPNRDSEYIYGPSLPRTYFIGLKISSI</sequence>
<dbReference type="Gene3D" id="2.60.40.1120">
    <property type="entry name" value="Carboxypeptidase-like, regulatory domain"/>
    <property type="match status" value="1"/>
</dbReference>
<dbReference type="PANTHER" id="PTHR30069">
    <property type="entry name" value="TONB-DEPENDENT OUTER MEMBRANE RECEPTOR"/>
    <property type="match status" value="1"/>
</dbReference>
<keyword evidence="10" id="KW-0732">Signal</keyword>
<dbReference type="SUPFAM" id="SSF56935">
    <property type="entry name" value="Porins"/>
    <property type="match status" value="1"/>
</dbReference>
<dbReference type="Gene3D" id="2.40.170.20">
    <property type="entry name" value="TonB-dependent receptor, beta-barrel domain"/>
    <property type="match status" value="1"/>
</dbReference>
<keyword evidence="6 8" id="KW-0472">Membrane</keyword>
<evidence type="ECO:0000256" key="9">
    <source>
        <dbReference type="RuleBase" id="RU003357"/>
    </source>
</evidence>
<dbReference type="EMBL" id="JACIEP010000002">
    <property type="protein sequence ID" value="MBB4034600.1"/>
    <property type="molecule type" value="Genomic_DNA"/>
</dbReference>
<dbReference type="SUPFAM" id="SSF49464">
    <property type="entry name" value="Carboxypeptidase regulatory domain-like"/>
    <property type="match status" value="1"/>
</dbReference>
<keyword evidence="14" id="KW-1185">Reference proteome</keyword>
<evidence type="ECO:0000256" key="7">
    <source>
        <dbReference type="ARBA" id="ARBA00023237"/>
    </source>
</evidence>
<dbReference type="InterPro" id="IPR036942">
    <property type="entry name" value="Beta-barrel_TonB_sf"/>
</dbReference>
<evidence type="ECO:0000313" key="13">
    <source>
        <dbReference type="EMBL" id="MBB4034600.1"/>
    </source>
</evidence>
<evidence type="ECO:0000256" key="3">
    <source>
        <dbReference type="ARBA" id="ARBA00022452"/>
    </source>
</evidence>
<evidence type="ECO:0000256" key="10">
    <source>
        <dbReference type="SAM" id="SignalP"/>
    </source>
</evidence>
<evidence type="ECO:0000256" key="5">
    <source>
        <dbReference type="ARBA" id="ARBA00023077"/>
    </source>
</evidence>
<gene>
    <name evidence="13" type="ORF">GGR21_000487</name>
</gene>
<evidence type="ECO:0000259" key="11">
    <source>
        <dbReference type="Pfam" id="PF00593"/>
    </source>
</evidence>
<keyword evidence="3 8" id="KW-1134">Transmembrane beta strand</keyword>
<dbReference type="Proteomes" id="UP000555103">
    <property type="component" value="Unassembled WGS sequence"/>
</dbReference>
<dbReference type="Pfam" id="PF13715">
    <property type="entry name" value="CarbopepD_reg_2"/>
    <property type="match status" value="1"/>
</dbReference>
<dbReference type="InterPro" id="IPR037066">
    <property type="entry name" value="Plug_dom_sf"/>
</dbReference>
<dbReference type="InterPro" id="IPR008969">
    <property type="entry name" value="CarboxyPept-like_regulatory"/>
</dbReference>
<dbReference type="PROSITE" id="PS52016">
    <property type="entry name" value="TONB_DEPENDENT_REC_3"/>
    <property type="match status" value="1"/>
</dbReference>
<name>A0A840CF58_9BACT</name>
<feature type="signal peptide" evidence="10">
    <location>
        <begin position="1"/>
        <end position="18"/>
    </location>
</feature>
<comment type="caution">
    <text evidence="13">The sequence shown here is derived from an EMBL/GenBank/DDBJ whole genome shotgun (WGS) entry which is preliminary data.</text>
</comment>
<feature type="domain" description="TonB-dependent receptor plug" evidence="12">
    <location>
        <begin position="124"/>
        <end position="229"/>
    </location>
</feature>
<evidence type="ECO:0000256" key="8">
    <source>
        <dbReference type="PROSITE-ProRule" id="PRU01360"/>
    </source>
</evidence>
<accession>A0A840CF58</accession>
<keyword evidence="4 8" id="KW-0812">Transmembrane</keyword>
<dbReference type="GO" id="GO:0015344">
    <property type="term" value="F:siderophore uptake transmembrane transporter activity"/>
    <property type="evidence" value="ECO:0007669"/>
    <property type="project" value="TreeGrafter"/>
</dbReference>
<dbReference type="PANTHER" id="PTHR30069:SF57">
    <property type="entry name" value="TONB-DEPENDENT RECEPTOR"/>
    <property type="match status" value="1"/>
</dbReference>
<dbReference type="GO" id="GO:0009279">
    <property type="term" value="C:cell outer membrane"/>
    <property type="evidence" value="ECO:0007669"/>
    <property type="project" value="UniProtKB-SubCell"/>
</dbReference>
<protein>
    <submittedName>
        <fullName evidence="13">Outer membrane receptor for ferrienterochelin and colicins</fullName>
    </submittedName>
</protein>
<keyword evidence="7 8" id="KW-0998">Cell outer membrane</keyword>
<dbReference type="AlphaFoldDB" id="A0A840CF58"/>
<evidence type="ECO:0000259" key="12">
    <source>
        <dbReference type="Pfam" id="PF07715"/>
    </source>
</evidence>
<comment type="similarity">
    <text evidence="8 9">Belongs to the TonB-dependent receptor family.</text>
</comment>
<keyword evidence="2 8" id="KW-0813">Transport</keyword>
<dbReference type="Gene3D" id="2.170.130.10">
    <property type="entry name" value="TonB-dependent receptor, plug domain"/>
    <property type="match status" value="1"/>
</dbReference>
<feature type="chain" id="PRO_5032965810" evidence="10">
    <location>
        <begin position="19"/>
        <end position="762"/>
    </location>
</feature>
<dbReference type="InterPro" id="IPR012910">
    <property type="entry name" value="Plug_dom"/>
</dbReference>
<evidence type="ECO:0000256" key="1">
    <source>
        <dbReference type="ARBA" id="ARBA00004571"/>
    </source>
</evidence>
<evidence type="ECO:0000256" key="4">
    <source>
        <dbReference type="ARBA" id="ARBA00022692"/>
    </source>
</evidence>
<feature type="domain" description="TonB-dependent receptor-like beta-barrel" evidence="11">
    <location>
        <begin position="348"/>
        <end position="724"/>
    </location>
</feature>
<dbReference type="Pfam" id="PF00593">
    <property type="entry name" value="TonB_dep_Rec_b-barrel"/>
    <property type="match status" value="1"/>
</dbReference>
<evidence type="ECO:0000313" key="14">
    <source>
        <dbReference type="Proteomes" id="UP000555103"/>
    </source>
</evidence>
<dbReference type="InterPro" id="IPR039426">
    <property type="entry name" value="TonB-dep_rcpt-like"/>
</dbReference>
<dbReference type="GO" id="GO:0044718">
    <property type="term" value="P:siderophore transmembrane transport"/>
    <property type="evidence" value="ECO:0007669"/>
    <property type="project" value="TreeGrafter"/>
</dbReference>
<evidence type="ECO:0000256" key="6">
    <source>
        <dbReference type="ARBA" id="ARBA00023136"/>
    </source>
</evidence>
<reference evidence="13 14" key="1">
    <citation type="submission" date="2020-08" db="EMBL/GenBank/DDBJ databases">
        <title>Genomic Encyclopedia of Type Strains, Phase IV (KMG-IV): sequencing the most valuable type-strain genomes for metagenomic binning, comparative biology and taxonomic classification.</title>
        <authorList>
            <person name="Goeker M."/>
        </authorList>
    </citation>
    <scope>NUCLEOTIDE SEQUENCE [LARGE SCALE GENOMIC DNA]</scope>
    <source>
        <strain evidence="13 14">DSM 104969</strain>
    </source>
</reference>
<dbReference type="RefSeq" id="WP_183305567.1">
    <property type="nucleotide sequence ID" value="NZ_JACIEP010000002.1"/>
</dbReference>
<comment type="subcellular location">
    <subcellularLocation>
        <location evidence="1 8">Cell outer membrane</location>
        <topology evidence="1 8">Multi-pass membrane protein</topology>
    </subcellularLocation>
</comment>
<evidence type="ECO:0000256" key="2">
    <source>
        <dbReference type="ARBA" id="ARBA00022448"/>
    </source>
</evidence>
<dbReference type="Pfam" id="PF07715">
    <property type="entry name" value="Plug"/>
    <property type="match status" value="1"/>
</dbReference>
<organism evidence="13 14">
    <name type="scientific">Dysgonomonas hofstadii</name>
    <dbReference type="NCBI Taxonomy" id="637886"/>
    <lineage>
        <taxon>Bacteria</taxon>
        <taxon>Pseudomonadati</taxon>
        <taxon>Bacteroidota</taxon>
        <taxon>Bacteroidia</taxon>
        <taxon>Bacteroidales</taxon>
        <taxon>Dysgonomonadaceae</taxon>
        <taxon>Dysgonomonas</taxon>
    </lineage>
</organism>
<proteinExistence type="inferred from homology"/>